<dbReference type="STRING" id="1312852.EG19_06810"/>
<evidence type="ECO:0000256" key="1">
    <source>
        <dbReference type="SAM" id="Coils"/>
    </source>
</evidence>
<protein>
    <submittedName>
        <fullName evidence="2">Uncharacterized protein</fullName>
    </submittedName>
</protein>
<keyword evidence="1" id="KW-0175">Coiled coil</keyword>
<accession>A0A062XYI0</accession>
<dbReference type="AlphaFoldDB" id="A0A062XYI0"/>
<reference evidence="2 3" key="1">
    <citation type="submission" date="2014-04" db="EMBL/GenBank/DDBJ databases">
        <title>The Genome Sequence of Thermoanaerobaculum aquaticum MP-01, The First Cultivated Group 23 Acidobacterium.</title>
        <authorList>
            <person name="Stamps B.W."/>
            <person name="Losey N.A."/>
            <person name="Lawson P.A."/>
            <person name="Stevenson B.S."/>
        </authorList>
    </citation>
    <scope>NUCLEOTIDE SEQUENCE [LARGE SCALE GENOMIC DNA]</scope>
    <source>
        <strain evidence="2 3">MP-01</strain>
    </source>
</reference>
<gene>
    <name evidence="2" type="ORF">EG19_06810</name>
</gene>
<dbReference type="Proteomes" id="UP000027284">
    <property type="component" value="Unassembled WGS sequence"/>
</dbReference>
<evidence type="ECO:0000313" key="3">
    <source>
        <dbReference type="Proteomes" id="UP000027284"/>
    </source>
</evidence>
<evidence type="ECO:0000313" key="2">
    <source>
        <dbReference type="EMBL" id="KDA53191.1"/>
    </source>
</evidence>
<organism evidence="2 3">
    <name type="scientific">Thermoanaerobaculum aquaticum</name>
    <dbReference type="NCBI Taxonomy" id="1312852"/>
    <lineage>
        <taxon>Bacteria</taxon>
        <taxon>Pseudomonadati</taxon>
        <taxon>Acidobacteriota</taxon>
        <taxon>Thermoanaerobaculia</taxon>
        <taxon>Thermoanaerobaculales</taxon>
        <taxon>Thermoanaerobaculaceae</taxon>
        <taxon>Thermoanaerobaculum</taxon>
    </lineage>
</organism>
<name>A0A062XYI0_9BACT</name>
<dbReference type="OrthoDB" id="1494272at2"/>
<dbReference type="RefSeq" id="WP_038050001.1">
    <property type="nucleotide sequence ID" value="NZ_JMFG01000025.1"/>
</dbReference>
<feature type="coiled-coil region" evidence="1">
    <location>
        <begin position="2"/>
        <end position="29"/>
    </location>
</feature>
<proteinExistence type="predicted"/>
<keyword evidence="3" id="KW-1185">Reference proteome</keyword>
<dbReference type="EMBL" id="JMFG01000025">
    <property type="protein sequence ID" value="KDA53191.1"/>
    <property type="molecule type" value="Genomic_DNA"/>
</dbReference>
<comment type="caution">
    <text evidence="2">The sequence shown here is derived from an EMBL/GenBank/DDBJ whole genome shotgun (WGS) entry which is preliminary data.</text>
</comment>
<sequence>MKDGLKQLAESVIQTKKELERRRKQTARAAIMSRNMSHNLGSHALARIHAGTLAGPASGRAGGAHDGERLLQYMQERMDFLARVATEWPTWQEPELFFADLLRGFLKQGLLLDNLVADEGFEASKVTFRVKGPADAAFVETTWRAAAKNSNGAAATSTEEDEFSEFSLGDGYQDCLVAIPGGRVGRQAFYGFLENAIRNAAKHNSGNNLEVTLQVEEDKNNKRFYTVTYQDNLSPGRVATEIQKHLERDLIDEKGELVAEGWGIQEMKVYAQYLAHPHSEWQAPECPRVLPGPLGAKAQDPLVNGGGARGQLLTYIFGLQRPCLALVPETLVNDKEAAELARYGIETFQVNGSLQDLRQLVQQRSPGLIYLEAPSGNNQRQELLEELKANRLWLPARILLRPPQNNADQLFNELKTVGLAHRVRVDYESQSPADVLRQSNTNSCKPEPRLIIELYRRWLVAFAKERGYQRPFNLVIYFDRDDDTFPRRWAELKAHAEECGIGTENFIRVYPVHKKQTNGRVPNPASLSAWKVAREFARPPGSSTLEWGELCARAGEGSGQPGTWLLFDNHGKGMPSGLDESNRCFYQHIGSLKDFQNNREAFDRLANVPTGFTGVLFLLQLIESCLLKVLVLDERVASVFLTVANDEIDFKGGKLLWYSMHWKAGLRLAPVFQLGEMRLCHLKSSTTPTKFRGKDELPSLEFAVGENGNVEVRSCTVIGKDGWCSSLELANGPPCDVVVIHRGLMESLAAVVGGNEQFFSNFLDALHRVAARVIVTSGRGAQVKGPYGQYPFVEYSTLEATIVRELSKPSLGSVLMAVSGR</sequence>